<feature type="region of interest" description="Disordered" evidence="1">
    <location>
        <begin position="374"/>
        <end position="402"/>
    </location>
</feature>
<protein>
    <submittedName>
        <fullName evidence="2">Uncharacterized protein</fullName>
    </submittedName>
</protein>
<proteinExistence type="predicted"/>
<evidence type="ECO:0000313" key="2">
    <source>
        <dbReference type="EMBL" id="KAF7338143.1"/>
    </source>
</evidence>
<feature type="region of interest" description="Disordered" evidence="1">
    <location>
        <begin position="176"/>
        <end position="212"/>
    </location>
</feature>
<name>A0A8H7CJZ6_9AGAR</name>
<dbReference type="EMBL" id="JACAZI010000021">
    <property type="protein sequence ID" value="KAF7338143.1"/>
    <property type="molecule type" value="Genomic_DNA"/>
</dbReference>
<feature type="region of interest" description="Disordered" evidence="1">
    <location>
        <begin position="124"/>
        <end position="153"/>
    </location>
</feature>
<feature type="region of interest" description="Disordered" evidence="1">
    <location>
        <begin position="433"/>
        <end position="468"/>
    </location>
</feature>
<accession>A0A8H7CJZ6</accession>
<evidence type="ECO:0000256" key="1">
    <source>
        <dbReference type="SAM" id="MobiDB-lite"/>
    </source>
</evidence>
<dbReference type="OrthoDB" id="416741at2759"/>
<gene>
    <name evidence="2" type="ORF">MVEN_02039100</name>
</gene>
<feature type="compositionally biased region" description="Basic and acidic residues" evidence="1">
    <location>
        <begin position="181"/>
        <end position="197"/>
    </location>
</feature>
<organism evidence="2 3">
    <name type="scientific">Mycena venus</name>
    <dbReference type="NCBI Taxonomy" id="2733690"/>
    <lineage>
        <taxon>Eukaryota</taxon>
        <taxon>Fungi</taxon>
        <taxon>Dikarya</taxon>
        <taxon>Basidiomycota</taxon>
        <taxon>Agaricomycotina</taxon>
        <taxon>Agaricomycetes</taxon>
        <taxon>Agaricomycetidae</taxon>
        <taxon>Agaricales</taxon>
        <taxon>Marasmiineae</taxon>
        <taxon>Mycenaceae</taxon>
        <taxon>Mycena</taxon>
    </lineage>
</organism>
<dbReference type="Proteomes" id="UP000620124">
    <property type="component" value="Unassembled WGS sequence"/>
</dbReference>
<evidence type="ECO:0000313" key="3">
    <source>
        <dbReference type="Proteomes" id="UP000620124"/>
    </source>
</evidence>
<dbReference type="AlphaFoldDB" id="A0A8H7CJZ6"/>
<comment type="caution">
    <text evidence="2">The sequence shown here is derived from an EMBL/GenBank/DDBJ whole genome shotgun (WGS) entry which is preliminary data.</text>
</comment>
<feature type="compositionally biased region" description="Polar residues" evidence="1">
    <location>
        <begin position="442"/>
        <end position="468"/>
    </location>
</feature>
<feature type="compositionally biased region" description="Basic and acidic residues" evidence="1">
    <location>
        <begin position="134"/>
        <end position="145"/>
    </location>
</feature>
<keyword evidence="3" id="KW-1185">Reference proteome</keyword>
<reference evidence="2" key="1">
    <citation type="submission" date="2020-05" db="EMBL/GenBank/DDBJ databases">
        <title>Mycena genomes resolve the evolution of fungal bioluminescence.</title>
        <authorList>
            <person name="Tsai I.J."/>
        </authorList>
    </citation>
    <scope>NUCLEOTIDE SEQUENCE</scope>
    <source>
        <strain evidence="2">CCC161011</strain>
    </source>
</reference>
<sequence>MMPHLYGTWQMEIVTKDTTSIQQDKSADSAVDSPFEGCSTQAVPKKSWVEACIQAAAQVTEPMPSPPLVCATRTAKRRRWDDRGIEAPEILPARKRRWVEAMEAAGNANRPADSNWVEAMARTAQQIPTKKNKKQDDDIHDKENCRPLPGNKRPRHRTRWDVCVLRLDFLHESSDTSSYTIRRDSEPLPPNDSKENGRSLSNDEPPRRKSRWDVSVKIPKTFERSNFDALASGAAIREGNTLHLGETHASAPSVPSRPPDQILRPINRLPASLPRLESILSGPTTSQLNVASGRDTLEPLCDVKMPAAASLGLPPLDCANVIVYDDSEPWTRSGTCSPMEMSPTCSPTKFIPLPSQNGRYSAPDLLPNSRAASPALSMDTPVKESNPIAFRGTAGRGRSDSLCSTSSSHMAISVCSSPTKFIVREETPFLCSPMRRGLSGGSEPSSDSHLSKGGSPSTTEPAESVVAQGSTFWPGQTLIFRYKQRKKPLRPII</sequence>